<proteinExistence type="predicted"/>
<dbReference type="Proteomes" id="UP000383932">
    <property type="component" value="Unassembled WGS sequence"/>
</dbReference>
<dbReference type="AlphaFoldDB" id="A0A5N5QCG4"/>
<evidence type="ECO:0000256" key="1">
    <source>
        <dbReference type="SAM" id="SignalP"/>
    </source>
</evidence>
<protein>
    <submittedName>
        <fullName evidence="2">Putative effector protein</fullName>
    </submittedName>
</protein>
<comment type="caution">
    <text evidence="2">The sequence shown here is derived from an EMBL/GenBank/DDBJ whole genome shotgun (WGS) entry which is preliminary data.</text>
</comment>
<organism evidence="2 3">
    <name type="scientific">Ceratobasidium theobromae</name>
    <dbReference type="NCBI Taxonomy" id="1582974"/>
    <lineage>
        <taxon>Eukaryota</taxon>
        <taxon>Fungi</taxon>
        <taxon>Dikarya</taxon>
        <taxon>Basidiomycota</taxon>
        <taxon>Agaricomycotina</taxon>
        <taxon>Agaricomycetes</taxon>
        <taxon>Cantharellales</taxon>
        <taxon>Ceratobasidiaceae</taxon>
        <taxon>Ceratobasidium</taxon>
    </lineage>
</organism>
<dbReference type="EMBL" id="SSOP01000312">
    <property type="protein sequence ID" value="KAB5589138.1"/>
    <property type="molecule type" value="Genomic_DNA"/>
</dbReference>
<feature type="signal peptide" evidence="1">
    <location>
        <begin position="1"/>
        <end position="17"/>
    </location>
</feature>
<gene>
    <name evidence="2" type="ORF">CTheo_7423</name>
</gene>
<dbReference type="OrthoDB" id="3159333at2759"/>
<reference evidence="2 3" key="1">
    <citation type="journal article" date="2019" name="Fungal Biol. Biotechnol.">
        <title>Draft genome sequence of fastidious pathogen Ceratobasidium theobromae, which causes vascular-streak dieback in Theobroma cacao.</title>
        <authorList>
            <person name="Ali S.S."/>
            <person name="Asman A."/>
            <person name="Shao J."/>
            <person name="Firmansyah A.P."/>
            <person name="Susilo A.W."/>
            <person name="Rosmana A."/>
            <person name="McMahon P."/>
            <person name="Junaid M."/>
            <person name="Guest D."/>
            <person name="Kheng T.Y."/>
            <person name="Meinhardt L.W."/>
            <person name="Bailey B.A."/>
        </authorList>
    </citation>
    <scope>NUCLEOTIDE SEQUENCE [LARGE SCALE GENOMIC DNA]</scope>
    <source>
        <strain evidence="2 3">CT2</strain>
    </source>
</reference>
<sequence>MYFAVASLFVAALSASATIVAPPSAPRAMGDVIILQPPHGYVIRAGDAFALHYINKPSDSYVTYETEVGLQRVGRHNIRGIKQFHPTTDVIKEVVTVPASTTPGRYNLIVTDHRTTFDKEVADNHALPSYRNQALNITITIAHADAYKDLEDL</sequence>
<accession>A0A5N5QCG4</accession>
<keyword evidence="3" id="KW-1185">Reference proteome</keyword>
<name>A0A5N5QCG4_9AGAM</name>
<feature type="chain" id="PRO_5024301772" evidence="1">
    <location>
        <begin position="18"/>
        <end position="153"/>
    </location>
</feature>
<evidence type="ECO:0000313" key="3">
    <source>
        <dbReference type="Proteomes" id="UP000383932"/>
    </source>
</evidence>
<keyword evidence="1" id="KW-0732">Signal</keyword>
<evidence type="ECO:0000313" key="2">
    <source>
        <dbReference type="EMBL" id="KAB5589138.1"/>
    </source>
</evidence>